<reference evidence="2 3" key="1">
    <citation type="submission" date="2021-05" db="EMBL/GenBank/DDBJ databases">
        <title>Complete genome of Nocardioides aquaticus KCTC 9944T isolated from meromictic and hypersaline Ekho Lake, Antarctica.</title>
        <authorList>
            <person name="Hwang K."/>
            <person name="Kim K.M."/>
            <person name="Choe H."/>
        </authorList>
    </citation>
    <scope>NUCLEOTIDE SEQUENCE [LARGE SCALE GENOMIC DNA]</scope>
    <source>
        <strain evidence="2 3">KCTC 9944</strain>
    </source>
</reference>
<evidence type="ECO:0000313" key="3">
    <source>
        <dbReference type="Proteomes" id="UP000679307"/>
    </source>
</evidence>
<protein>
    <recommendedName>
        <fullName evidence="4">Secreted protein</fullName>
    </recommendedName>
</protein>
<organism evidence="2 3">
    <name type="scientific">Nocardioides aquaticus</name>
    <dbReference type="NCBI Taxonomy" id="160826"/>
    <lineage>
        <taxon>Bacteria</taxon>
        <taxon>Bacillati</taxon>
        <taxon>Actinomycetota</taxon>
        <taxon>Actinomycetes</taxon>
        <taxon>Propionibacteriales</taxon>
        <taxon>Nocardioidaceae</taxon>
        <taxon>Nocardioides</taxon>
    </lineage>
</organism>
<proteinExistence type="predicted"/>
<dbReference type="RefSeq" id="WP_214057783.1">
    <property type="nucleotide sequence ID" value="NZ_BAAAHS010000005.1"/>
</dbReference>
<dbReference type="Proteomes" id="UP000679307">
    <property type="component" value="Chromosome"/>
</dbReference>
<feature type="region of interest" description="Disordered" evidence="1">
    <location>
        <begin position="48"/>
        <end position="67"/>
    </location>
</feature>
<sequence length="67" mass="7143">MTVVLCVLAFLAAILLVDLVLDRRLAARLKRGGRGEVGSQPFNAAAEEHGIERSAQQGRDATYGSGF</sequence>
<evidence type="ECO:0000313" key="2">
    <source>
        <dbReference type="EMBL" id="QVT78160.1"/>
    </source>
</evidence>
<evidence type="ECO:0008006" key="4">
    <source>
        <dbReference type="Google" id="ProtNLM"/>
    </source>
</evidence>
<evidence type="ECO:0000256" key="1">
    <source>
        <dbReference type="SAM" id="MobiDB-lite"/>
    </source>
</evidence>
<name>A0ABX8EE62_9ACTN</name>
<gene>
    <name evidence="2" type="ORF">ENKNEFLB_00533</name>
</gene>
<accession>A0ABX8EE62</accession>
<dbReference type="EMBL" id="CP075371">
    <property type="protein sequence ID" value="QVT78160.1"/>
    <property type="molecule type" value="Genomic_DNA"/>
</dbReference>
<keyword evidence="3" id="KW-1185">Reference proteome</keyword>